<evidence type="ECO:0000259" key="9">
    <source>
        <dbReference type="Pfam" id="PF02878"/>
    </source>
</evidence>
<dbReference type="SUPFAM" id="SSF53738">
    <property type="entry name" value="Phosphoglucomutase, first 3 domains"/>
    <property type="match status" value="3"/>
</dbReference>
<keyword evidence="4 7" id="KW-0479">Metal-binding</keyword>
<dbReference type="InterPro" id="IPR016066">
    <property type="entry name" value="A-D-PHexomutase_CS"/>
</dbReference>
<evidence type="ECO:0000259" key="10">
    <source>
        <dbReference type="Pfam" id="PF02879"/>
    </source>
</evidence>
<dbReference type="Pfam" id="PF02878">
    <property type="entry name" value="PGM_PMM_I"/>
    <property type="match status" value="1"/>
</dbReference>
<evidence type="ECO:0000256" key="1">
    <source>
        <dbReference type="ARBA" id="ARBA00001946"/>
    </source>
</evidence>
<dbReference type="EMBL" id="BCNO01000001">
    <property type="protein sequence ID" value="GAQ94715.1"/>
    <property type="molecule type" value="Genomic_DNA"/>
</dbReference>
<evidence type="ECO:0000313" key="12">
    <source>
        <dbReference type="EMBL" id="GAQ94715.1"/>
    </source>
</evidence>
<comment type="cofactor">
    <cofactor evidence="1">
        <name>Mg(2+)</name>
        <dbReference type="ChEBI" id="CHEBI:18420"/>
    </cofactor>
</comment>
<comment type="similarity">
    <text evidence="2 7">Belongs to the phosphohexose mutase family.</text>
</comment>
<dbReference type="Pfam" id="PF02879">
    <property type="entry name" value="PGM_PMM_II"/>
    <property type="match status" value="1"/>
</dbReference>
<keyword evidence="13" id="KW-1185">Reference proteome</keyword>
<feature type="domain" description="Alpha-D-phosphohexomutase C-terminal" evidence="8">
    <location>
        <begin position="470"/>
        <end position="525"/>
    </location>
</feature>
<dbReference type="Gene3D" id="3.30.310.50">
    <property type="entry name" value="Alpha-D-phosphohexomutase, C-terminal domain"/>
    <property type="match status" value="1"/>
</dbReference>
<proteinExistence type="inferred from homology"/>
<evidence type="ECO:0000313" key="13">
    <source>
        <dbReference type="Proteomes" id="UP000054976"/>
    </source>
</evidence>
<evidence type="ECO:0000256" key="2">
    <source>
        <dbReference type="ARBA" id="ARBA00010231"/>
    </source>
</evidence>
<dbReference type="Pfam" id="PF00408">
    <property type="entry name" value="PGM_PMM_IV"/>
    <property type="match status" value="1"/>
</dbReference>
<accession>A0A0U9HNZ1</accession>
<evidence type="ECO:0000256" key="6">
    <source>
        <dbReference type="ARBA" id="ARBA00023235"/>
    </source>
</evidence>
<feature type="domain" description="Alpha-D-phosphohexomutase alpha/beta/alpha" evidence="10">
    <location>
        <begin position="234"/>
        <end position="310"/>
    </location>
</feature>
<dbReference type="GO" id="GO:0008973">
    <property type="term" value="F:phosphopentomutase activity"/>
    <property type="evidence" value="ECO:0007669"/>
    <property type="project" value="TreeGrafter"/>
</dbReference>
<sequence>MKASLLWREILKDPGNKRHLLIEIEKLAKENTEPAEIHFGTSGWRGEIGSDFTMQNVRVLAKAIIEAVKSEDSKILNAIGVSSFNEFKERGVIVGHDTRILGKDFAYEVIGLLQSEGIKCYYAGEASTPEFSAAVVELGAAASINLTPSHNPANYGGFKLNPSDGGPAPEELTKPIETLANEIMKTSKEVKSVKPEKIDRIDLTELYIGFIKKRGLLDLGKIRDFIETEKPICAIDHMYGTSRGKLARILSLKPGTFICLRKDNDPLFEGLSPEPSEINLRLALSYLKRDSLGFAAIIDPDSDRVRFADMNRQIPMNYFGAMAFHYLYSYKGLRGIVAKSVGTSNFVNAIAKELGVEVVETKVGFKHFRPYLLPEAKEKAVVAFEESDGISAQNHTLEKDALFGCLLALEMMATLGKNLSDYLEEIESIYGRYYSDRTGFEISRENFGPHVKKHVYALKDYFKAGDSFEIGKLKKKILNIIDIDGIKIVFDDLSWIMIRPSGTEPKIRIYVETKNMEEKDYLIEEATKLAKKICIEGVQCMLS</sequence>
<dbReference type="GO" id="GO:0005975">
    <property type="term" value="P:carbohydrate metabolic process"/>
    <property type="evidence" value="ECO:0007669"/>
    <property type="project" value="InterPro"/>
</dbReference>
<organism evidence="12 13">
    <name type="scientific">Thermodesulfovibrio aggregans</name>
    <dbReference type="NCBI Taxonomy" id="86166"/>
    <lineage>
        <taxon>Bacteria</taxon>
        <taxon>Pseudomonadati</taxon>
        <taxon>Nitrospirota</taxon>
        <taxon>Thermodesulfovibrionia</taxon>
        <taxon>Thermodesulfovibrionales</taxon>
        <taxon>Thermodesulfovibrionaceae</taxon>
        <taxon>Thermodesulfovibrio</taxon>
    </lineage>
</organism>
<evidence type="ECO:0000256" key="7">
    <source>
        <dbReference type="RuleBase" id="RU004326"/>
    </source>
</evidence>
<evidence type="ECO:0000259" key="11">
    <source>
        <dbReference type="Pfam" id="PF02880"/>
    </source>
</evidence>
<dbReference type="InterPro" id="IPR005845">
    <property type="entry name" value="A-D-PHexomutase_a/b/a-II"/>
</dbReference>
<feature type="domain" description="Alpha-D-phosphohexomutase alpha/beta/alpha" evidence="11">
    <location>
        <begin position="317"/>
        <end position="426"/>
    </location>
</feature>
<gene>
    <name evidence="12" type="ORF">TAGGR_1900</name>
</gene>
<evidence type="ECO:0000259" key="8">
    <source>
        <dbReference type="Pfam" id="PF00408"/>
    </source>
</evidence>
<dbReference type="Pfam" id="PF02880">
    <property type="entry name" value="PGM_PMM_III"/>
    <property type="match status" value="1"/>
</dbReference>
<evidence type="ECO:0000256" key="4">
    <source>
        <dbReference type="ARBA" id="ARBA00022723"/>
    </source>
</evidence>
<keyword evidence="3" id="KW-0597">Phosphoprotein</keyword>
<dbReference type="InterPro" id="IPR005843">
    <property type="entry name" value="A-D-PHexomutase_C"/>
</dbReference>
<dbReference type="InterPro" id="IPR036900">
    <property type="entry name" value="A-D-PHexomutase_C_sf"/>
</dbReference>
<name>A0A0U9HNZ1_9BACT</name>
<dbReference type="PANTHER" id="PTHR45745">
    <property type="entry name" value="PHOSPHOMANNOMUTASE 45A"/>
    <property type="match status" value="1"/>
</dbReference>
<keyword evidence="5 7" id="KW-0460">Magnesium</keyword>
<dbReference type="PROSITE" id="PS00710">
    <property type="entry name" value="PGM_PMM"/>
    <property type="match status" value="1"/>
</dbReference>
<dbReference type="PANTHER" id="PTHR45745:SF1">
    <property type="entry name" value="PHOSPHOGLUCOMUTASE 2B-RELATED"/>
    <property type="match status" value="1"/>
</dbReference>
<evidence type="ECO:0000256" key="5">
    <source>
        <dbReference type="ARBA" id="ARBA00022842"/>
    </source>
</evidence>
<reference evidence="13" key="1">
    <citation type="submission" date="2016-01" db="EMBL/GenBank/DDBJ databases">
        <title>Draft genome sequence of Thermodesulfovibrio aggregans strain TGE-P1.</title>
        <authorList>
            <person name="Sekiguchi Y."/>
            <person name="Ohashi A."/>
            <person name="Matsuura N."/>
            <person name="Tourlousse M.D."/>
        </authorList>
    </citation>
    <scope>NUCLEOTIDE SEQUENCE [LARGE SCALE GENOMIC DNA]</scope>
    <source>
        <strain evidence="13">TGE-P1</strain>
    </source>
</reference>
<dbReference type="SUPFAM" id="SSF55957">
    <property type="entry name" value="Phosphoglucomutase, C-terminal domain"/>
    <property type="match status" value="1"/>
</dbReference>
<dbReference type="GO" id="GO:0006166">
    <property type="term" value="P:purine ribonucleoside salvage"/>
    <property type="evidence" value="ECO:0007669"/>
    <property type="project" value="TreeGrafter"/>
</dbReference>
<keyword evidence="6" id="KW-0413">Isomerase</keyword>
<dbReference type="STRING" id="86166.TAGGR_1900"/>
<dbReference type="InterPro" id="IPR005846">
    <property type="entry name" value="A-D-PHexomutase_a/b/a-III"/>
</dbReference>
<dbReference type="InterPro" id="IPR016055">
    <property type="entry name" value="A-D-PHexomutase_a/b/a-I/II/III"/>
</dbReference>
<protein>
    <submittedName>
        <fullName evidence="12">Phosphomannomutase</fullName>
    </submittedName>
</protein>
<dbReference type="GO" id="GO:0000287">
    <property type="term" value="F:magnesium ion binding"/>
    <property type="evidence" value="ECO:0007669"/>
    <property type="project" value="InterPro"/>
</dbReference>
<dbReference type="Gene3D" id="3.40.120.10">
    <property type="entry name" value="Alpha-D-Glucose-1,6-Bisphosphate, subunit A, domain 3"/>
    <property type="match status" value="3"/>
</dbReference>
<dbReference type="RefSeq" id="WP_059176144.1">
    <property type="nucleotide sequence ID" value="NZ_BCNO01000001.1"/>
</dbReference>
<comment type="caution">
    <text evidence="12">The sequence shown here is derived from an EMBL/GenBank/DDBJ whole genome shotgun (WGS) entry which is preliminary data.</text>
</comment>
<dbReference type="AlphaFoldDB" id="A0A0U9HNZ1"/>
<dbReference type="OrthoDB" id="9806956at2"/>
<feature type="domain" description="Alpha-D-phosphohexomutase alpha/beta/alpha" evidence="9">
    <location>
        <begin position="38"/>
        <end position="185"/>
    </location>
</feature>
<evidence type="ECO:0000256" key="3">
    <source>
        <dbReference type="ARBA" id="ARBA00022553"/>
    </source>
</evidence>
<dbReference type="Proteomes" id="UP000054976">
    <property type="component" value="Unassembled WGS sequence"/>
</dbReference>
<dbReference type="InterPro" id="IPR005844">
    <property type="entry name" value="A-D-PHexomutase_a/b/a-I"/>
</dbReference>